<keyword evidence="2" id="KW-1185">Reference proteome</keyword>
<gene>
    <name evidence="1" type="ORF">GCM10009416_42160</name>
</gene>
<protein>
    <submittedName>
        <fullName evidence="1">Uncharacterized protein</fullName>
    </submittedName>
</protein>
<evidence type="ECO:0000313" key="2">
    <source>
        <dbReference type="Proteomes" id="UP001501588"/>
    </source>
</evidence>
<dbReference type="Proteomes" id="UP001501588">
    <property type="component" value="Unassembled WGS sequence"/>
</dbReference>
<reference evidence="2" key="1">
    <citation type="journal article" date="2019" name="Int. J. Syst. Evol. Microbiol.">
        <title>The Global Catalogue of Microorganisms (GCM) 10K type strain sequencing project: providing services to taxonomists for standard genome sequencing and annotation.</title>
        <authorList>
            <consortium name="The Broad Institute Genomics Platform"/>
            <consortium name="The Broad Institute Genome Sequencing Center for Infectious Disease"/>
            <person name="Wu L."/>
            <person name="Ma J."/>
        </authorList>
    </citation>
    <scope>NUCLEOTIDE SEQUENCE [LARGE SCALE GENOMIC DNA]</scope>
    <source>
        <strain evidence="2">JCM 9933</strain>
    </source>
</reference>
<dbReference type="EMBL" id="BAAAFZ010000071">
    <property type="protein sequence ID" value="GAA0599671.1"/>
    <property type="molecule type" value="Genomic_DNA"/>
</dbReference>
<organism evidence="1 2">
    <name type="scientific">Craurococcus roseus</name>
    <dbReference type="NCBI Taxonomy" id="77585"/>
    <lineage>
        <taxon>Bacteria</taxon>
        <taxon>Pseudomonadati</taxon>
        <taxon>Pseudomonadota</taxon>
        <taxon>Alphaproteobacteria</taxon>
        <taxon>Acetobacterales</taxon>
        <taxon>Acetobacteraceae</taxon>
        <taxon>Craurococcus</taxon>
    </lineage>
</organism>
<accession>A0ABP3QXV2</accession>
<sequence length="78" mass="7900">MVPVDLAQHDAALVGRAVAAEGLEHVEALAAWFLLQRLAGVLADQAVEGGVLAGLQLELDDDGDAGHAASLPFLSGAD</sequence>
<proteinExistence type="predicted"/>
<evidence type="ECO:0000313" key="1">
    <source>
        <dbReference type="EMBL" id="GAA0599671.1"/>
    </source>
</evidence>
<name>A0ABP3QXV2_9PROT</name>
<comment type="caution">
    <text evidence="1">The sequence shown here is derived from an EMBL/GenBank/DDBJ whole genome shotgun (WGS) entry which is preliminary data.</text>
</comment>